<dbReference type="EnsemblProtists" id="EKX48727">
    <property type="protein sequence ID" value="EKX48727"/>
    <property type="gene ID" value="GUITHDRAFT_162291"/>
</dbReference>
<dbReference type="RefSeq" id="XP_005835707.1">
    <property type="nucleotide sequence ID" value="XM_005835650.1"/>
</dbReference>
<dbReference type="Proteomes" id="UP000011087">
    <property type="component" value="Unassembled WGS sequence"/>
</dbReference>
<reference evidence="3 5" key="1">
    <citation type="journal article" date="2012" name="Nature">
        <title>Algal genomes reveal evolutionary mosaicism and the fate of nucleomorphs.</title>
        <authorList>
            <consortium name="DOE Joint Genome Institute"/>
            <person name="Curtis B.A."/>
            <person name="Tanifuji G."/>
            <person name="Burki F."/>
            <person name="Gruber A."/>
            <person name="Irimia M."/>
            <person name="Maruyama S."/>
            <person name="Arias M.C."/>
            <person name="Ball S.G."/>
            <person name="Gile G.H."/>
            <person name="Hirakawa Y."/>
            <person name="Hopkins J.F."/>
            <person name="Kuo A."/>
            <person name="Rensing S.A."/>
            <person name="Schmutz J."/>
            <person name="Symeonidi A."/>
            <person name="Elias M."/>
            <person name="Eveleigh R.J."/>
            <person name="Herman E.K."/>
            <person name="Klute M.J."/>
            <person name="Nakayama T."/>
            <person name="Obornik M."/>
            <person name="Reyes-Prieto A."/>
            <person name="Armbrust E.V."/>
            <person name="Aves S.J."/>
            <person name="Beiko R.G."/>
            <person name="Coutinho P."/>
            <person name="Dacks J.B."/>
            <person name="Durnford D.G."/>
            <person name="Fast N.M."/>
            <person name="Green B.R."/>
            <person name="Grisdale C.J."/>
            <person name="Hempel F."/>
            <person name="Henrissat B."/>
            <person name="Hoppner M.P."/>
            <person name="Ishida K."/>
            <person name="Kim E."/>
            <person name="Koreny L."/>
            <person name="Kroth P.G."/>
            <person name="Liu Y."/>
            <person name="Malik S.B."/>
            <person name="Maier U.G."/>
            <person name="McRose D."/>
            <person name="Mock T."/>
            <person name="Neilson J.A."/>
            <person name="Onodera N.T."/>
            <person name="Poole A.M."/>
            <person name="Pritham E.J."/>
            <person name="Richards T.A."/>
            <person name="Rocap G."/>
            <person name="Roy S.W."/>
            <person name="Sarai C."/>
            <person name="Schaack S."/>
            <person name="Shirato S."/>
            <person name="Slamovits C.H."/>
            <person name="Spencer D.F."/>
            <person name="Suzuki S."/>
            <person name="Worden A.Z."/>
            <person name="Zauner S."/>
            <person name="Barry K."/>
            <person name="Bell C."/>
            <person name="Bharti A.K."/>
            <person name="Crow J.A."/>
            <person name="Grimwood J."/>
            <person name="Kramer R."/>
            <person name="Lindquist E."/>
            <person name="Lucas S."/>
            <person name="Salamov A."/>
            <person name="McFadden G.I."/>
            <person name="Lane C.E."/>
            <person name="Keeling P.J."/>
            <person name="Gray M.W."/>
            <person name="Grigoriev I.V."/>
            <person name="Archibald J.M."/>
        </authorList>
    </citation>
    <scope>NUCLEOTIDE SEQUENCE</scope>
    <source>
        <strain evidence="3 5">CCMP2712</strain>
    </source>
</reference>
<proteinExistence type="predicted"/>
<gene>
    <name evidence="3" type="ORF">GUITHDRAFT_162291</name>
</gene>
<dbReference type="EMBL" id="JH992984">
    <property type="protein sequence ID" value="EKX48727.1"/>
    <property type="molecule type" value="Genomic_DNA"/>
</dbReference>
<protein>
    <submittedName>
        <fullName evidence="3 4">Uncharacterized protein</fullName>
    </submittedName>
</protein>
<evidence type="ECO:0000256" key="2">
    <source>
        <dbReference type="SAM" id="Phobius"/>
    </source>
</evidence>
<dbReference type="PaxDb" id="55529-EKX48727"/>
<reference evidence="4" key="3">
    <citation type="submission" date="2015-06" db="UniProtKB">
        <authorList>
            <consortium name="EnsemblProtists"/>
        </authorList>
    </citation>
    <scope>IDENTIFICATION</scope>
</reference>
<keyword evidence="2" id="KW-0472">Membrane</keyword>
<reference evidence="5" key="2">
    <citation type="submission" date="2012-11" db="EMBL/GenBank/DDBJ databases">
        <authorList>
            <person name="Kuo A."/>
            <person name="Curtis B.A."/>
            <person name="Tanifuji G."/>
            <person name="Burki F."/>
            <person name="Gruber A."/>
            <person name="Irimia M."/>
            <person name="Maruyama S."/>
            <person name="Arias M.C."/>
            <person name="Ball S.G."/>
            <person name="Gile G.H."/>
            <person name="Hirakawa Y."/>
            <person name="Hopkins J.F."/>
            <person name="Rensing S.A."/>
            <person name="Schmutz J."/>
            <person name="Symeonidi A."/>
            <person name="Elias M."/>
            <person name="Eveleigh R.J."/>
            <person name="Herman E.K."/>
            <person name="Klute M.J."/>
            <person name="Nakayama T."/>
            <person name="Obornik M."/>
            <person name="Reyes-Prieto A."/>
            <person name="Armbrust E.V."/>
            <person name="Aves S.J."/>
            <person name="Beiko R.G."/>
            <person name="Coutinho P."/>
            <person name="Dacks J.B."/>
            <person name="Durnford D.G."/>
            <person name="Fast N.M."/>
            <person name="Green B.R."/>
            <person name="Grisdale C."/>
            <person name="Hempe F."/>
            <person name="Henrissat B."/>
            <person name="Hoppner M.P."/>
            <person name="Ishida K.-I."/>
            <person name="Kim E."/>
            <person name="Koreny L."/>
            <person name="Kroth P.G."/>
            <person name="Liu Y."/>
            <person name="Malik S.-B."/>
            <person name="Maier U.G."/>
            <person name="McRose D."/>
            <person name="Mock T."/>
            <person name="Neilson J.A."/>
            <person name="Onodera N.T."/>
            <person name="Poole A.M."/>
            <person name="Pritham E.J."/>
            <person name="Richards T.A."/>
            <person name="Rocap G."/>
            <person name="Roy S.W."/>
            <person name="Sarai C."/>
            <person name="Schaack S."/>
            <person name="Shirato S."/>
            <person name="Slamovits C.H."/>
            <person name="Spencer D.F."/>
            <person name="Suzuki S."/>
            <person name="Worden A.Z."/>
            <person name="Zauner S."/>
            <person name="Barry K."/>
            <person name="Bell C."/>
            <person name="Bharti A.K."/>
            <person name="Crow J.A."/>
            <person name="Grimwood J."/>
            <person name="Kramer R."/>
            <person name="Lindquist E."/>
            <person name="Lucas S."/>
            <person name="Salamov A."/>
            <person name="McFadden G.I."/>
            <person name="Lane C.E."/>
            <person name="Keeling P.J."/>
            <person name="Gray M.W."/>
            <person name="Grigoriev I.V."/>
            <person name="Archibald J.M."/>
        </authorList>
    </citation>
    <scope>NUCLEOTIDE SEQUENCE</scope>
    <source>
        <strain evidence="5">CCMP2712</strain>
    </source>
</reference>
<feature type="region of interest" description="Disordered" evidence="1">
    <location>
        <begin position="259"/>
        <end position="307"/>
    </location>
</feature>
<keyword evidence="2" id="KW-0812">Transmembrane</keyword>
<organism evidence="3">
    <name type="scientific">Guillardia theta (strain CCMP2712)</name>
    <name type="common">Cryptophyte</name>
    <dbReference type="NCBI Taxonomy" id="905079"/>
    <lineage>
        <taxon>Eukaryota</taxon>
        <taxon>Cryptophyceae</taxon>
        <taxon>Pyrenomonadales</taxon>
        <taxon>Geminigeraceae</taxon>
        <taxon>Guillardia</taxon>
    </lineage>
</organism>
<name>L1JK80_GUITC</name>
<dbReference type="KEGG" id="gtt:GUITHDRAFT_162291"/>
<feature type="transmembrane region" description="Helical" evidence="2">
    <location>
        <begin position="12"/>
        <end position="32"/>
    </location>
</feature>
<keyword evidence="2" id="KW-1133">Transmembrane helix</keyword>
<dbReference type="AlphaFoldDB" id="L1JK80"/>
<evidence type="ECO:0000313" key="4">
    <source>
        <dbReference type="EnsemblProtists" id="EKX48727"/>
    </source>
</evidence>
<sequence length="307" mass="32838">MEVGQGRRSTRVGLTVGASGALVLLVLIMSNYQGRDDRNLKVNKDIDELLAINSYPNYGNYLSKDSTALSYDSSASSQDKFKTLHALAQAAKEEHRLHVQSSMSPDQKISSISNPISLLKNLAKAHDSSTNTKKLKQASDTIKQVMEQSLKDEDLRRKVLSEADSVNKKDGSSWNSLLANQIGPHSLAMASDWLSTELATSKSKKKGATFARAQLAAALSQLRRACEKLTAALQGEVSSSRSSSLVAFESAVAKHVMSNALSSHQESDPYGGASDDSYSSSQQSKNSGVAPGLSSYDAQILANGPPS</sequence>
<dbReference type="HOGENOM" id="CLU_907460_0_0_1"/>
<evidence type="ECO:0000313" key="5">
    <source>
        <dbReference type="Proteomes" id="UP000011087"/>
    </source>
</evidence>
<evidence type="ECO:0000313" key="3">
    <source>
        <dbReference type="EMBL" id="EKX48727.1"/>
    </source>
</evidence>
<keyword evidence="5" id="KW-1185">Reference proteome</keyword>
<feature type="compositionally biased region" description="Low complexity" evidence="1">
    <location>
        <begin position="268"/>
        <end position="288"/>
    </location>
</feature>
<accession>L1JK80</accession>
<evidence type="ECO:0000256" key="1">
    <source>
        <dbReference type="SAM" id="MobiDB-lite"/>
    </source>
</evidence>
<dbReference type="GeneID" id="17305575"/>